<evidence type="ECO:0000313" key="1">
    <source>
        <dbReference type="EMBL" id="KZT18369.1"/>
    </source>
</evidence>
<dbReference type="OrthoDB" id="3326413at2759"/>
<dbReference type="AlphaFoldDB" id="A0A165MIE4"/>
<name>A0A165MIE4_9AGAM</name>
<organism evidence="1 2">
    <name type="scientific">Neolentinus lepideus HHB14362 ss-1</name>
    <dbReference type="NCBI Taxonomy" id="1314782"/>
    <lineage>
        <taxon>Eukaryota</taxon>
        <taxon>Fungi</taxon>
        <taxon>Dikarya</taxon>
        <taxon>Basidiomycota</taxon>
        <taxon>Agaricomycotina</taxon>
        <taxon>Agaricomycetes</taxon>
        <taxon>Gloeophyllales</taxon>
        <taxon>Gloeophyllaceae</taxon>
        <taxon>Neolentinus</taxon>
    </lineage>
</organism>
<dbReference type="EMBL" id="KV425686">
    <property type="protein sequence ID" value="KZT18369.1"/>
    <property type="molecule type" value="Genomic_DNA"/>
</dbReference>
<reference evidence="1 2" key="1">
    <citation type="journal article" date="2016" name="Mol. Biol. Evol.">
        <title>Comparative Genomics of Early-Diverging Mushroom-Forming Fungi Provides Insights into the Origins of Lignocellulose Decay Capabilities.</title>
        <authorList>
            <person name="Nagy L.G."/>
            <person name="Riley R."/>
            <person name="Tritt A."/>
            <person name="Adam C."/>
            <person name="Daum C."/>
            <person name="Floudas D."/>
            <person name="Sun H."/>
            <person name="Yadav J.S."/>
            <person name="Pangilinan J."/>
            <person name="Larsson K.H."/>
            <person name="Matsuura K."/>
            <person name="Barry K."/>
            <person name="Labutti K."/>
            <person name="Kuo R."/>
            <person name="Ohm R.A."/>
            <person name="Bhattacharya S.S."/>
            <person name="Shirouzu T."/>
            <person name="Yoshinaga Y."/>
            <person name="Martin F.M."/>
            <person name="Grigoriev I.V."/>
            <person name="Hibbett D.S."/>
        </authorList>
    </citation>
    <scope>NUCLEOTIDE SEQUENCE [LARGE SCALE GENOMIC DNA]</scope>
    <source>
        <strain evidence="1 2">HHB14362 ss-1</strain>
    </source>
</reference>
<proteinExistence type="predicted"/>
<sequence>MDKQMPMKGWTLHSSNNGSLYCMLTPDARGTTPDTKMRGVCLSFKDFDAIEEYKILAISAWQKIGTDLVIYKRRCMSMSLA</sequence>
<keyword evidence="2" id="KW-1185">Reference proteome</keyword>
<gene>
    <name evidence="1" type="ORF">NEOLEDRAFT_1143492</name>
</gene>
<dbReference type="InParanoid" id="A0A165MIE4"/>
<dbReference type="Proteomes" id="UP000076761">
    <property type="component" value="Unassembled WGS sequence"/>
</dbReference>
<protein>
    <submittedName>
        <fullName evidence="1">Uncharacterized protein</fullName>
    </submittedName>
</protein>
<evidence type="ECO:0000313" key="2">
    <source>
        <dbReference type="Proteomes" id="UP000076761"/>
    </source>
</evidence>
<accession>A0A165MIE4</accession>